<evidence type="ECO:0000259" key="1">
    <source>
        <dbReference type="Pfam" id="PF09407"/>
    </source>
</evidence>
<feature type="domain" description="AbiEi antitoxin C-terminal" evidence="1">
    <location>
        <begin position="85"/>
        <end position="203"/>
    </location>
</feature>
<dbReference type="Proteomes" id="UP000199022">
    <property type="component" value="Unassembled WGS sequence"/>
</dbReference>
<dbReference type="InterPro" id="IPR018547">
    <property type="entry name" value="AbiEi_C"/>
</dbReference>
<gene>
    <name evidence="2" type="ORF">SAMN05661030_2469</name>
</gene>
<evidence type="ECO:0000313" key="3">
    <source>
        <dbReference type="Proteomes" id="UP000199022"/>
    </source>
</evidence>
<dbReference type="STRING" id="1225127.SAMN05661030_2469"/>
<evidence type="ECO:0000313" key="2">
    <source>
        <dbReference type="EMBL" id="SFD14245.1"/>
    </source>
</evidence>
<protein>
    <submittedName>
        <fullName evidence="2">Transcriptional regulator, AbiEi antitoxin, Type IV TA system</fullName>
    </submittedName>
</protein>
<keyword evidence="3" id="KW-1185">Reference proteome</keyword>
<proteinExistence type="predicted"/>
<name>A0A1I1PWU3_9ACTN</name>
<sequence>MTAAPEVMTRAPLRTIRPQDLAEVYTQPNVQLTRLVRQGVVRKAAPGVYYALPDDRDRRWVPTLEAVAAGVATALYGDRVPVLMHLTAARLHGAIPRAITAAVVAVPRKHPTVQVADRPDGTITFVTRDVDALDAVLLRTDLGPALVTTPEQTVLDLTKRPQLGGMPAEAEDAVRTLLPRCAPERLARLAHEQRMGATLARLRAAHEPS</sequence>
<dbReference type="EMBL" id="FOMD01000003">
    <property type="protein sequence ID" value="SFD14245.1"/>
    <property type="molecule type" value="Genomic_DNA"/>
</dbReference>
<accession>A0A1I1PWU3</accession>
<organism evidence="2 3">
    <name type="scientific">Klenkia taihuensis</name>
    <dbReference type="NCBI Taxonomy" id="1225127"/>
    <lineage>
        <taxon>Bacteria</taxon>
        <taxon>Bacillati</taxon>
        <taxon>Actinomycetota</taxon>
        <taxon>Actinomycetes</taxon>
        <taxon>Geodermatophilales</taxon>
        <taxon>Geodermatophilaceae</taxon>
        <taxon>Klenkia</taxon>
    </lineage>
</organism>
<dbReference type="AlphaFoldDB" id="A0A1I1PWU3"/>
<reference evidence="3" key="1">
    <citation type="submission" date="2016-10" db="EMBL/GenBank/DDBJ databases">
        <authorList>
            <person name="Varghese N."/>
            <person name="Submissions S."/>
        </authorList>
    </citation>
    <scope>NUCLEOTIDE SEQUENCE [LARGE SCALE GENOMIC DNA]</scope>
    <source>
        <strain evidence="3">DSM 45962</strain>
    </source>
</reference>
<dbReference type="Pfam" id="PF09407">
    <property type="entry name" value="AbiEi_1"/>
    <property type="match status" value="1"/>
</dbReference>